<evidence type="ECO:0000313" key="3">
    <source>
        <dbReference type="Proteomes" id="UP000727907"/>
    </source>
</evidence>
<evidence type="ECO:0008006" key="4">
    <source>
        <dbReference type="Google" id="ProtNLM"/>
    </source>
</evidence>
<dbReference type="Proteomes" id="UP000727907">
    <property type="component" value="Unassembled WGS sequence"/>
</dbReference>
<keyword evidence="1" id="KW-0812">Transmembrane</keyword>
<evidence type="ECO:0000313" key="2">
    <source>
        <dbReference type="EMBL" id="MBU8873682.1"/>
    </source>
</evidence>
<accession>A0ABS6IGF5</accession>
<keyword evidence="3" id="KW-1185">Reference proteome</keyword>
<sequence length="217" mass="24251">MSNPGPPRTRRVAARRGALLLGGLDQPLSTSEIQSLRGRFTVDSTEAKKCEDHMYYATNSPPGPARLAEMIEESAIYSEDLHRISAYVMLVILVLFGFIAIAVALASTPYVTRDTAFVMVRIFLAALIFVLSSDVLGAFQAHLSAANDIKEVRHRLMTADRADYPLPDVLFAMTDYNAAIEGAPEIVPYAYKLQRKNLDQRWRDYQADRANDRANRK</sequence>
<organism evidence="2 3">
    <name type="scientific">Reyranella humidisoli</name>
    <dbReference type="NCBI Taxonomy" id="2849149"/>
    <lineage>
        <taxon>Bacteria</taxon>
        <taxon>Pseudomonadati</taxon>
        <taxon>Pseudomonadota</taxon>
        <taxon>Alphaproteobacteria</taxon>
        <taxon>Hyphomicrobiales</taxon>
        <taxon>Reyranellaceae</taxon>
        <taxon>Reyranella</taxon>
    </lineage>
</organism>
<gene>
    <name evidence="2" type="ORF">KQ910_07895</name>
</gene>
<comment type="caution">
    <text evidence="2">The sequence shown here is derived from an EMBL/GenBank/DDBJ whole genome shotgun (WGS) entry which is preliminary data.</text>
</comment>
<keyword evidence="1" id="KW-1133">Transmembrane helix</keyword>
<protein>
    <recommendedName>
        <fullName evidence="4">SMODS and SLOG-associating 2TM effector domain-containing protein</fullName>
    </recommendedName>
</protein>
<feature type="transmembrane region" description="Helical" evidence="1">
    <location>
        <begin position="84"/>
        <end position="106"/>
    </location>
</feature>
<reference evidence="2 3" key="1">
    <citation type="submission" date="2021-06" db="EMBL/GenBank/DDBJ databases">
        <authorList>
            <person name="Lee D.H."/>
        </authorList>
    </citation>
    <scope>NUCLEOTIDE SEQUENCE [LARGE SCALE GENOMIC DNA]</scope>
    <source>
        <strain evidence="2 3">MMS21-HV4-11</strain>
    </source>
</reference>
<keyword evidence="1" id="KW-0472">Membrane</keyword>
<dbReference type="RefSeq" id="WP_216958063.1">
    <property type="nucleotide sequence ID" value="NZ_JAHOPB010000001.1"/>
</dbReference>
<evidence type="ECO:0000256" key="1">
    <source>
        <dbReference type="SAM" id="Phobius"/>
    </source>
</evidence>
<feature type="transmembrane region" description="Helical" evidence="1">
    <location>
        <begin position="118"/>
        <end position="139"/>
    </location>
</feature>
<name>A0ABS6IGF5_9HYPH</name>
<dbReference type="EMBL" id="JAHOPB010000001">
    <property type="protein sequence ID" value="MBU8873682.1"/>
    <property type="molecule type" value="Genomic_DNA"/>
</dbReference>
<proteinExistence type="predicted"/>